<evidence type="ECO:0000313" key="3">
    <source>
        <dbReference type="Proteomes" id="UP001194729"/>
    </source>
</evidence>
<keyword evidence="1" id="KW-0812">Transmembrane</keyword>
<reference evidence="2 3" key="1">
    <citation type="submission" date="2020-11" db="EMBL/GenBank/DDBJ databases">
        <title>P. mediterranea TC4 genome.</title>
        <authorList>
            <person name="Molmeret M."/>
        </authorList>
    </citation>
    <scope>NUCLEOTIDE SEQUENCE [LARGE SCALE GENOMIC DNA]</scope>
    <source>
        <strain evidence="2 3">TC4</strain>
    </source>
</reference>
<name>A0ABS0A1F6_9FLAO</name>
<evidence type="ECO:0000256" key="1">
    <source>
        <dbReference type="SAM" id="Phobius"/>
    </source>
</evidence>
<accession>A0ABS0A1F6</accession>
<feature type="transmembrane region" description="Helical" evidence="1">
    <location>
        <begin position="31"/>
        <end position="48"/>
    </location>
</feature>
<comment type="caution">
    <text evidence="2">The sequence shown here is derived from an EMBL/GenBank/DDBJ whole genome shotgun (WGS) entry which is preliminary data.</text>
</comment>
<evidence type="ECO:0000313" key="2">
    <source>
        <dbReference type="EMBL" id="MBF4983212.1"/>
    </source>
</evidence>
<keyword evidence="3" id="KW-1185">Reference proteome</keyword>
<protein>
    <recommendedName>
        <fullName evidence="4">Gliding motility protein</fullName>
    </recommendedName>
</protein>
<evidence type="ECO:0008006" key="4">
    <source>
        <dbReference type="Google" id="ProtNLM"/>
    </source>
</evidence>
<keyword evidence="1" id="KW-1133">Transmembrane helix</keyword>
<gene>
    <name evidence="2" type="ORF">FNJ87_02295</name>
</gene>
<organism evidence="2 3">
    <name type="scientific">Nonlabens mediterrranea</name>
    <dbReference type="NCBI Taxonomy" id="1419947"/>
    <lineage>
        <taxon>Bacteria</taxon>
        <taxon>Pseudomonadati</taxon>
        <taxon>Bacteroidota</taxon>
        <taxon>Flavobacteriia</taxon>
        <taxon>Flavobacteriales</taxon>
        <taxon>Flavobacteriaceae</taxon>
        <taxon>Nonlabens</taxon>
    </lineage>
</organism>
<dbReference type="Proteomes" id="UP001194729">
    <property type="component" value="Unassembled WGS sequence"/>
</dbReference>
<sequence>MINIKQFNGILLIAGILFLLCSLYFENGVLFFQITGIVLLMIAAYQYSRNREEDNFKENE</sequence>
<feature type="transmembrane region" description="Helical" evidence="1">
    <location>
        <begin position="7"/>
        <end position="25"/>
    </location>
</feature>
<keyword evidence="1" id="KW-0472">Membrane</keyword>
<proteinExistence type="predicted"/>
<dbReference type="EMBL" id="JADKYU010000113">
    <property type="protein sequence ID" value="MBF4983212.1"/>
    <property type="molecule type" value="Genomic_DNA"/>
</dbReference>